<evidence type="ECO:0000313" key="2">
    <source>
        <dbReference type="EnsemblPlants" id="HORVU.MOREX.r3.7HG0739100.1.CDS1"/>
    </source>
</evidence>
<dbReference type="EnsemblPlants" id="HORVU.MOREX.r3.7HG0739100.1">
    <property type="protein sequence ID" value="HORVU.MOREX.r3.7HG0739100.1.CDS1"/>
    <property type="gene ID" value="HORVU.MOREX.r3.7HG0739100"/>
</dbReference>
<keyword evidence="1" id="KW-0812">Transmembrane</keyword>
<protein>
    <submittedName>
        <fullName evidence="2">Uncharacterized protein</fullName>
    </submittedName>
</protein>
<proteinExistence type="predicted"/>
<keyword evidence="1" id="KW-0472">Membrane</keyword>
<evidence type="ECO:0000313" key="3">
    <source>
        <dbReference type="Proteomes" id="UP000011116"/>
    </source>
</evidence>
<dbReference type="Gramene" id="HORVU.MOREX.r2.7HG0613060.1">
    <property type="protein sequence ID" value="HORVU.MOREX.r2.7HG0613060.1.CDS.1"/>
    <property type="gene ID" value="HORVU.MOREX.r2.7HG0613060"/>
</dbReference>
<dbReference type="Proteomes" id="UP000011116">
    <property type="component" value="Chromosome 7H"/>
</dbReference>
<dbReference type="Gramene" id="HORVU.MOREX.r3.7HG0739100.1">
    <property type="protein sequence ID" value="HORVU.MOREX.r3.7HG0739100.1.CDS1"/>
    <property type="gene ID" value="HORVU.MOREX.r3.7HG0739100"/>
</dbReference>
<accession>A0A8I7BJZ1</accession>
<reference evidence="3" key="1">
    <citation type="journal article" date="2012" name="Nature">
        <title>A physical, genetic and functional sequence assembly of the barley genome.</title>
        <authorList>
            <consortium name="The International Barley Genome Sequencing Consortium"/>
            <person name="Mayer K.F."/>
            <person name="Waugh R."/>
            <person name="Brown J.W."/>
            <person name="Schulman A."/>
            <person name="Langridge P."/>
            <person name="Platzer M."/>
            <person name="Fincher G.B."/>
            <person name="Muehlbauer G.J."/>
            <person name="Sato K."/>
            <person name="Close T.J."/>
            <person name="Wise R.P."/>
            <person name="Stein N."/>
        </authorList>
    </citation>
    <scope>NUCLEOTIDE SEQUENCE [LARGE SCALE GENOMIC DNA]</scope>
    <source>
        <strain evidence="3">cv. Morex</strain>
    </source>
</reference>
<dbReference type="AlphaFoldDB" id="A0A8I7BJZ1"/>
<reference evidence="2" key="2">
    <citation type="submission" date="2020-10" db="EMBL/GenBank/DDBJ databases">
        <authorList>
            <person name="Scholz U."/>
            <person name="Mascher M."/>
            <person name="Fiebig A."/>
        </authorList>
    </citation>
    <scope>NUCLEOTIDE SEQUENCE [LARGE SCALE GENOMIC DNA]</scope>
    <source>
        <strain evidence="2">cv. Morex</strain>
    </source>
</reference>
<sequence length="127" mass="14733">MVRRSWLVANQTIDLFCQKIGECNTVQTSTSYRYFGHAHMTTLWTNQNFGGASLGSKQTYPYIPLTHSLSLFLFFLTTCRVVLYKTEIINIYSRLVVLLLKMGKQFPPPTHREIHASAHSFVRRYVK</sequence>
<keyword evidence="1" id="KW-1133">Transmembrane helix</keyword>
<name>A0A8I7BJZ1_HORVV</name>
<organism evidence="2 3">
    <name type="scientific">Hordeum vulgare subsp. vulgare</name>
    <name type="common">Domesticated barley</name>
    <dbReference type="NCBI Taxonomy" id="112509"/>
    <lineage>
        <taxon>Eukaryota</taxon>
        <taxon>Viridiplantae</taxon>
        <taxon>Streptophyta</taxon>
        <taxon>Embryophyta</taxon>
        <taxon>Tracheophyta</taxon>
        <taxon>Spermatophyta</taxon>
        <taxon>Magnoliopsida</taxon>
        <taxon>Liliopsida</taxon>
        <taxon>Poales</taxon>
        <taxon>Poaceae</taxon>
        <taxon>BOP clade</taxon>
        <taxon>Pooideae</taxon>
        <taxon>Triticodae</taxon>
        <taxon>Triticeae</taxon>
        <taxon>Hordeinae</taxon>
        <taxon>Hordeum</taxon>
    </lineage>
</organism>
<keyword evidence="3" id="KW-1185">Reference proteome</keyword>
<reference evidence="2" key="3">
    <citation type="submission" date="2022-01" db="UniProtKB">
        <authorList>
            <consortium name="EnsemblPlants"/>
        </authorList>
    </citation>
    <scope>IDENTIFICATION</scope>
    <source>
        <strain evidence="2">subsp. vulgare</strain>
    </source>
</reference>
<feature type="transmembrane region" description="Helical" evidence="1">
    <location>
        <begin position="62"/>
        <end position="83"/>
    </location>
</feature>
<evidence type="ECO:0000256" key="1">
    <source>
        <dbReference type="SAM" id="Phobius"/>
    </source>
</evidence>